<reference evidence="1 2" key="1">
    <citation type="journal article" date="2023" name="Science">
        <title>Complex scaffold remodeling in plant triterpene biosynthesis.</title>
        <authorList>
            <person name="De La Pena R."/>
            <person name="Hodgson H."/>
            <person name="Liu J.C."/>
            <person name="Stephenson M.J."/>
            <person name="Martin A.C."/>
            <person name="Owen C."/>
            <person name="Harkess A."/>
            <person name="Leebens-Mack J."/>
            <person name="Jimenez L.E."/>
            <person name="Osbourn A."/>
            <person name="Sattely E.S."/>
        </authorList>
    </citation>
    <scope>NUCLEOTIDE SEQUENCE [LARGE SCALE GENOMIC DNA]</scope>
    <source>
        <strain evidence="2">cv. JPN11</strain>
        <tissue evidence="1">Leaf</tissue>
    </source>
</reference>
<proteinExistence type="predicted"/>
<organism evidence="1 2">
    <name type="scientific">Melia azedarach</name>
    <name type="common">Chinaberry tree</name>
    <dbReference type="NCBI Taxonomy" id="155640"/>
    <lineage>
        <taxon>Eukaryota</taxon>
        <taxon>Viridiplantae</taxon>
        <taxon>Streptophyta</taxon>
        <taxon>Embryophyta</taxon>
        <taxon>Tracheophyta</taxon>
        <taxon>Spermatophyta</taxon>
        <taxon>Magnoliopsida</taxon>
        <taxon>eudicotyledons</taxon>
        <taxon>Gunneridae</taxon>
        <taxon>Pentapetalae</taxon>
        <taxon>rosids</taxon>
        <taxon>malvids</taxon>
        <taxon>Sapindales</taxon>
        <taxon>Meliaceae</taxon>
        <taxon>Melia</taxon>
    </lineage>
</organism>
<name>A0ACC1X1W1_MELAZ</name>
<protein>
    <submittedName>
        <fullName evidence="1">F-box protein</fullName>
    </submittedName>
</protein>
<dbReference type="Proteomes" id="UP001164539">
    <property type="component" value="Chromosome 12"/>
</dbReference>
<evidence type="ECO:0000313" key="2">
    <source>
        <dbReference type="Proteomes" id="UP001164539"/>
    </source>
</evidence>
<evidence type="ECO:0000313" key="1">
    <source>
        <dbReference type="EMBL" id="KAJ4704573.1"/>
    </source>
</evidence>
<dbReference type="EMBL" id="CM051405">
    <property type="protein sequence ID" value="KAJ4704573.1"/>
    <property type="molecule type" value="Genomic_DNA"/>
</dbReference>
<sequence length="353" mass="41376">MRSCIGILLRLPARDLISMKRVCKTWKEFIDSREFARAHLKSWKSRFEIILFQGVFPALDFVSLDIRTNTHHQLPLRKLVDETSAIILDSLDGLILFGVPSSGNKLYVCNPLTQKLKLLGLIEEFRTFYKLVFDSALQKYKVIGFCYQYLVSSKYWVLILDDDEEVKPPVWREVESRFWHCLRVEFAAVLVTGFLCWIAHTITENREDREVYIQTMDIVGEEFKHKIKLPIQSTDNYSIGCKLLQMENVEGCLCVAIPESQTELGIWILEDWNEPSWIKKYNICHDPELGKPLHFSKRFSILYVMDAYDSEKVKFIVKIHGELYSYSLKCPNPRETCEGFPKFTYVPSLMRWD</sequence>
<comment type="caution">
    <text evidence="1">The sequence shown here is derived from an EMBL/GenBank/DDBJ whole genome shotgun (WGS) entry which is preliminary data.</text>
</comment>
<keyword evidence="2" id="KW-1185">Reference proteome</keyword>
<accession>A0ACC1X1W1</accession>
<gene>
    <name evidence="1" type="ORF">OWV82_021463</name>
</gene>